<keyword evidence="4 9" id="KW-0732">Signal</keyword>
<dbReference type="PANTHER" id="PTHR32217:SF5">
    <property type="entry name" value="LYMPHOCYTE ANTIGEN 6H"/>
    <property type="match status" value="1"/>
</dbReference>
<dbReference type="GO" id="GO:0005886">
    <property type="term" value="C:plasma membrane"/>
    <property type="evidence" value="ECO:0007669"/>
    <property type="project" value="UniProtKB-SubCell"/>
</dbReference>
<comment type="subcellular location">
    <subcellularLocation>
        <location evidence="1">Cell membrane</location>
        <topology evidence="1">Lipid-anchor</topology>
        <topology evidence="1">GPI-anchor</topology>
    </subcellularLocation>
</comment>
<dbReference type="GO" id="GO:0030550">
    <property type="term" value="F:acetylcholine receptor inhibitor activity"/>
    <property type="evidence" value="ECO:0007669"/>
    <property type="project" value="TreeGrafter"/>
</dbReference>
<dbReference type="InterPro" id="IPR045860">
    <property type="entry name" value="Snake_toxin-like_sf"/>
</dbReference>
<dbReference type="OMA" id="QEVTCCE"/>
<evidence type="ECO:0000256" key="5">
    <source>
        <dbReference type="ARBA" id="ARBA00023136"/>
    </source>
</evidence>
<name>A0A8C4LLH1_EQUAS</name>
<evidence type="ECO:0000259" key="10">
    <source>
        <dbReference type="Pfam" id="PF00021"/>
    </source>
</evidence>
<dbReference type="InterPro" id="IPR018363">
    <property type="entry name" value="CD59_antigen_CS"/>
</dbReference>
<dbReference type="SUPFAM" id="SSF57302">
    <property type="entry name" value="Snake toxin-like"/>
    <property type="match status" value="1"/>
</dbReference>
<accession>A0A8C4LLH1</accession>
<keyword evidence="2" id="KW-1003">Cell membrane</keyword>
<dbReference type="GO" id="GO:0045202">
    <property type="term" value="C:synapse"/>
    <property type="evidence" value="ECO:0007669"/>
    <property type="project" value="GOC"/>
</dbReference>
<feature type="signal peptide" evidence="9">
    <location>
        <begin position="1"/>
        <end position="20"/>
    </location>
</feature>
<evidence type="ECO:0000256" key="4">
    <source>
        <dbReference type="ARBA" id="ARBA00022729"/>
    </source>
</evidence>
<keyword evidence="6" id="KW-1015">Disulfide bond</keyword>
<feature type="domain" description="UPAR/Ly6" evidence="10">
    <location>
        <begin position="20"/>
        <end position="111"/>
    </location>
</feature>
<dbReference type="PANTHER" id="PTHR32217">
    <property type="entry name" value="LYMPHOCYTE ANTIGEN 6H"/>
    <property type="match status" value="1"/>
</dbReference>
<evidence type="ECO:0000256" key="6">
    <source>
        <dbReference type="ARBA" id="ARBA00023157"/>
    </source>
</evidence>
<evidence type="ECO:0000256" key="3">
    <source>
        <dbReference type="ARBA" id="ARBA00022622"/>
    </source>
</evidence>
<feature type="chain" id="PRO_5034121567" description="UPAR/Ly6 domain-containing protein" evidence="9">
    <location>
        <begin position="21"/>
        <end position="139"/>
    </location>
</feature>
<protein>
    <recommendedName>
        <fullName evidence="10">UPAR/Ly6 domain-containing protein</fullName>
    </recommendedName>
</protein>
<dbReference type="AlphaFoldDB" id="A0A8C4LLH1"/>
<keyword evidence="3" id="KW-0336">GPI-anchor</keyword>
<evidence type="ECO:0000256" key="9">
    <source>
        <dbReference type="SAM" id="SignalP"/>
    </source>
</evidence>
<dbReference type="Ensembl" id="ENSEAST00005014841.1">
    <property type="protein sequence ID" value="ENSEASP00005013668.1"/>
    <property type="gene ID" value="ENSEASG00005009551.1"/>
</dbReference>
<dbReference type="Gene3D" id="2.10.60.10">
    <property type="entry name" value="CD59"/>
    <property type="match status" value="1"/>
</dbReference>
<dbReference type="PROSITE" id="PS00983">
    <property type="entry name" value="LY6_UPAR"/>
    <property type="match status" value="1"/>
</dbReference>
<keyword evidence="7" id="KW-0325">Glycoprotein</keyword>
<evidence type="ECO:0000256" key="1">
    <source>
        <dbReference type="ARBA" id="ARBA00004609"/>
    </source>
</evidence>
<evidence type="ECO:0000256" key="2">
    <source>
        <dbReference type="ARBA" id="ARBA00022475"/>
    </source>
</evidence>
<organism evidence="11">
    <name type="scientific">Equus asinus asinus</name>
    <dbReference type="NCBI Taxonomy" id="83772"/>
    <lineage>
        <taxon>Eukaryota</taxon>
        <taxon>Metazoa</taxon>
        <taxon>Chordata</taxon>
        <taxon>Craniata</taxon>
        <taxon>Vertebrata</taxon>
        <taxon>Euteleostomi</taxon>
        <taxon>Mammalia</taxon>
        <taxon>Eutheria</taxon>
        <taxon>Laurasiatheria</taxon>
        <taxon>Perissodactyla</taxon>
        <taxon>Equidae</taxon>
        <taxon>Equus</taxon>
    </lineage>
</organism>
<reference evidence="11" key="1">
    <citation type="submission" date="2023-03" db="UniProtKB">
        <authorList>
            <consortium name="Ensembl"/>
        </authorList>
    </citation>
    <scope>IDENTIFICATION</scope>
</reference>
<keyword evidence="8" id="KW-0449">Lipoprotein</keyword>
<proteinExistence type="predicted"/>
<evidence type="ECO:0000256" key="8">
    <source>
        <dbReference type="ARBA" id="ARBA00023288"/>
    </source>
</evidence>
<dbReference type="InterPro" id="IPR051445">
    <property type="entry name" value="LY6H/LY6L_nAChR_modulators"/>
</dbReference>
<dbReference type="InterPro" id="IPR016054">
    <property type="entry name" value="LY6_UPA_recep-like"/>
</dbReference>
<keyword evidence="5" id="KW-0472">Membrane</keyword>
<dbReference type="GO" id="GO:0033130">
    <property type="term" value="F:acetylcholine receptor binding"/>
    <property type="evidence" value="ECO:0007669"/>
    <property type="project" value="TreeGrafter"/>
</dbReference>
<dbReference type="GO" id="GO:0095500">
    <property type="term" value="P:acetylcholine receptor signaling pathway"/>
    <property type="evidence" value="ECO:0007669"/>
    <property type="project" value="TreeGrafter"/>
</dbReference>
<dbReference type="GO" id="GO:0098552">
    <property type="term" value="C:side of membrane"/>
    <property type="evidence" value="ECO:0007669"/>
    <property type="project" value="UniProtKB-KW"/>
</dbReference>
<dbReference type="Pfam" id="PF00021">
    <property type="entry name" value="UPAR_LY6"/>
    <property type="match status" value="1"/>
</dbReference>
<sequence>MKGIYLILLAVLLCSEQALSLQCYNCADLANGQKCQLTFSCAQTPSVCYKGSMTLTTATGETATINPKGCAPSCQEASQVMQLIANLSNPTGAFNLEVRDVACCEKDLCNGVAQVARSLWALAGGLLLSLGPALLWALL</sequence>
<evidence type="ECO:0000256" key="7">
    <source>
        <dbReference type="ARBA" id="ARBA00023180"/>
    </source>
</evidence>
<evidence type="ECO:0000313" key="11">
    <source>
        <dbReference type="Ensembl" id="ENSEASP00005013668.1"/>
    </source>
</evidence>